<dbReference type="PANTHER" id="PTHR11795">
    <property type="entry name" value="BRANCHED-CHAIN AMINO ACID TRANSPORT SYSTEM PERMEASE PROTEIN LIVH"/>
    <property type="match status" value="1"/>
</dbReference>
<organism evidence="10 11">
    <name type="scientific">Acuticoccus mangrovi</name>
    <dbReference type="NCBI Taxonomy" id="2796142"/>
    <lineage>
        <taxon>Bacteria</taxon>
        <taxon>Pseudomonadati</taxon>
        <taxon>Pseudomonadota</taxon>
        <taxon>Alphaproteobacteria</taxon>
        <taxon>Hyphomicrobiales</taxon>
        <taxon>Amorphaceae</taxon>
        <taxon>Acuticoccus</taxon>
    </lineage>
</organism>
<dbReference type="EMBL" id="JAEKJA010000007">
    <property type="protein sequence ID" value="MBJ3776100.1"/>
    <property type="molecule type" value="Genomic_DNA"/>
</dbReference>
<dbReference type="Proteomes" id="UP000609531">
    <property type="component" value="Unassembled WGS sequence"/>
</dbReference>
<keyword evidence="6 9" id="KW-1133">Transmembrane helix</keyword>
<dbReference type="GO" id="GO:0005886">
    <property type="term" value="C:plasma membrane"/>
    <property type="evidence" value="ECO:0007669"/>
    <property type="project" value="UniProtKB-SubCell"/>
</dbReference>
<reference evidence="10" key="1">
    <citation type="submission" date="2020-12" db="EMBL/GenBank/DDBJ databases">
        <title>Bacterial taxonomy.</title>
        <authorList>
            <person name="Pan X."/>
        </authorList>
    </citation>
    <scope>NUCLEOTIDE SEQUENCE</scope>
    <source>
        <strain evidence="10">B2012</strain>
    </source>
</reference>
<evidence type="ECO:0000256" key="1">
    <source>
        <dbReference type="ARBA" id="ARBA00004651"/>
    </source>
</evidence>
<gene>
    <name evidence="10" type="ORF">JCR33_10405</name>
</gene>
<comment type="caution">
    <text evidence="10">The sequence shown here is derived from an EMBL/GenBank/DDBJ whole genome shotgun (WGS) entry which is preliminary data.</text>
</comment>
<dbReference type="Pfam" id="PF02653">
    <property type="entry name" value="BPD_transp_2"/>
    <property type="match status" value="1"/>
</dbReference>
<evidence type="ECO:0000256" key="7">
    <source>
        <dbReference type="ARBA" id="ARBA00023136"/>
    </source>
</evidence>
<feature type="transmembrane region" description="Helical" evidence="9">
    <location>
        <begin position="264"/>
        <end position="282"/>
    </location>
</feature>
<keyword evidence="3" id="KW-1003">Cell membrane</keyword>
<evidence type="ECO:0000256" key="9">
    <source>
        <dbReference type="SAM" id="Phobius"/>
    </source>
</evidence>
<feature type="transmembrane region" description="Helical" evidence="9">
    <location>
        <begin position="34"/>
        <end position="54"/>
    </location>
</feature>
<evidence type="ECO:0000256" key="6">
    <source>
        <dbReference type="ARBA" id="ARBA00022989"/>
    </source>
</evidence>
<evidence type="ECO:0000313" key="11">
    <source>
        <dbReference type="Proteomes" id="UP000609531"/>
    </source>
</evidence>
<feature type="transmembrane region" description="Helical" evidence="9">
    <location>
        <begin position="135"/>
        <end position="158"/>
    </location>
</feature>
<dbReference type="CDD" id="cd06582">
    <property type="entry name" value="TM_PBP1_LivH_like"/>
    <property type="match status" value="1"/>
</dbReference>
<dbReference type="AlphaFoldDB" id="A0A934IQB7"/>
<keyword evidence="11" id="KW-1185">Reference proteome</keyword>
<evidence type="ECO:0000256" key="2">
    <source>
        <dbReference type="ARBA" id="ARBA00022448"/>
    </source>
</evidence>
<feature type="transmembrane region" description="Helical" evidence="9">
    <location>
        <begin position="224"/>
        <end position="252"/>
    </location>
</feature>
<comment type="similarity">
    <text evidence="8">Belongs to the binding-protein-dependent transport system permease family. LivHM subfamily.</text>
</comment>
<keyword evidence="2" id="KW-0813">Transport</keyword>
<comment type="subcellular location">
    <subcellularLocation>
        <location evidence="1">Cell membrane</location>
        <topology evidence="1">Multi-pass membrane protein</topology>
    </subcellularLocation>
</comment>
<evidence type="ECO:0000256" key="5">
    <source>
        <dbReference type="ARBA" id="ARBA00022970"/>
    </source>
</evidence>
<evidence type="ECO:0000256" key="3">
    <source>
        <dbReference type="ARBA" id="ARBA00022475"/>
    </source>
</evidence>
<dbReference type="GO" id="GO:0022857">
    <property type="term" value="F:transmembrane transporter activity"/>
    <property type="evidence" value="ECO:0007669"/>
    <property type="project" value="InterPro"/>
</dbReference>
<feature type="transmembrane region" description="Helical" evidence="9">
    <location>
        <begin position="60"/>
        <end position="82"/>
    </location>
</feature>
<keyword evidence="5" id="KW-0029">Amino-acid transport</keyword>
<feature type="transmembrane region" description="Helical" evidence="9">
    <location>
        <begin position="194"/>
        <end position="212"/>
    </location>
</feature>
<sequence>MNWLPLLLSGLAVGSIYALIGLSLVIINKATHVVNFAQGEIGMFGTFIALSVLSATGLPVFVVLVLSFPIGFLIGALLEIVFIKPVASGPPLNVLIVTLGLFFMFNSLAGIIWGFDPYRFPALFPTAPIAVGGAAVSPTSLGIIVITLLVMAALYVFFEHTRYGTAMRAASMNPFAARLMGIRVGVVATVSWGLAAGLSVMSGILIAPLTFVDQQMMLAIILKGFAGAILGGFASLPGAAIGCLLLGVMEAFVGAYVDNTIKDSFAFVLIIVVLMVRPQGLFTKALKRKV</sequence>
<protein>
    <submittedName>
        <fullName evidence="10">Branched-chain amino acid ABC transporter permease</fullName>
    </submittedName>
</protein>
<dbReference type="GO" id="GO:0006865">
    <property type="term" value="P:amino acid transport"/>
    <property type="evidence" value="ECO:0007669"/>
    <property type="project" value="UniProtKB-KW"/>
</dbReference>
<accession>A0A934IQB7</accession>
<feature type="transmembrane region" description="Helical" evidence="9">
    <location>
        <begin position="6"/>
        <end position="27"/>
    </location>
</feature>
<keyword evidence="7 9" id="KW-0472">Membrane</keyword>
<dbReference type="InterPro" id="IPR052157">
    <property type="entry name" value="BCAA_transport_permease"/>
</dbReference>
<name>A0A934IQB7_9HYPH</name>
<dbReference type="InterPro" id="IPR001851">
    <property type="entry name" value="ABC_transp_permease"/>
</dbReference>
<evidence type="ECO:0000313" key="10">
    <source>
        <dbReference type="EMBL" id="MBJ3776100.1"/>
    </source>
</evidence>
<keyword evidence="4 9" id="KW-0812">Transmembrane</keyword>
<evidence type="ECO:0000256" key="4">
    <source>
        <dbReference type="ARBA" id="ARBA00022692"/>
    </source>
</evidence>
<dbReference type="RefSeq" id="WP_198881982.1">
    <property type="nucleotide sequence ID" value="NZ_JAEKJA010000007.1"/>
</dbReference>
<proteinExistence type="inferred from homology"/>
<evidence type="ECO:0000256" key="8">
    <source>
        <dbReference type="ARBA" id="ARBA00037998"/>
    </source>
</evidence>
<feature type="transmembrane region" description="Helical" evidence="9">
    <location>
        <begin position="94"/>
        <end position="115"/>
    </location>
</feature>
<dbReference type="PANTHER" id="PTHR11795:SF451">
    <property type="entry name" value="ABC TRANSPORTER PERMEASE PROTEIN"/>
    <property type="match status" value="1"/>
</dbReference>